<protein>
    <submittedName>
        <fullName evidence="2">VOC family protein</fullName>
    </submittedName>
</protein>
<keyword evidence="3" id="KW-1185">Reference proteome</keyword>
<evidence type="ECO:0000259" key="1">
    <source>
        <dbReference type="Pfam" id="PF00903"/>
    </source>
</evidence>
<evidence type="ECO:0000313" key="3">
    <source>
        <dbReference type="Proteomes" id="UP000652567"/>
    </source>
</evidence>
<dbReference type="Proteomes" id="UP000652567">
    <property type="component" value="Unassembled WGS sequence"/>
</dbReference>
<dbReference type="AlphaFoldDB" id="A0A928V5F2"/>
<evidence type="ECO:0000313" key="2">
    <source>
        <dbReference type="EMBL" id="MBE8717186.1"/>
    </source>
</evidence>
<gene>
    <name evidence="2" type="ORF">C4F51_08290</name>
</gene>
<dbReference type="InterPro" id="IPR029068">
    <property type="entry name" value="Glyas_Bleomycin-R_OHBP_Dase"/>
</dbReference>
<dbReference type="PANTHER" id="PTHR33990:SF1">
    <property type="entry name" value="PROTEIN YJDN"/>
    <property type="match status" value="1"/>
</dbReference>
<dbReference type="CDD" id="cd06588">
    <property type="entry name" value="PhnB_like"/>
    <property type="match status" value="1"/>
</dbReference>
<name>A0A928V5F2_9GAMM</name>
<proteinExistence type="predicted"/>
<feature type="domain" description="Glyoxalase/fosfomycin resistance/dioxygenase" evidence="1">
    <location>
        <begin position="9"/>
        <end position="130"/>
    </location>
</feature>
<sequence length="138" mass="15779">MKIYPYLNFDGNCQEAFEFYAKVFGGKILGIQKYGDAPPGDEINPAWHDRVMHAQMSIGDAMLMASDTPPDWFDKPQGIYVFIQIDEVADAERIFEQLSEGGEIHMPMQEQFWAKRFGMLQDKYGTPWMISGAVNQCQ</sequence>
<dbReference type="Pfam" id="PF00903">
    <property type="entry name" value="Glyoxalase"/>
    <property type="match status" value="1"/>
</dbReference>
<dbReference type="PANTHER" id="PTHR33990">
    <property type="entry name" value="PROTEIN YJDN-RELATED"/>
    <property type="match status" value="1"/>
</dbReference>
<accession>A0A928V5F2</accession>
<dbReference type="SUPFAM" id="SSF54593">
    <property type="entry name" value="Glyoxalase/Bleomycin resistance protein/Dihydroxybiphenyl dioxygenase"/>
    <property type="match status" value="1"/>
</dbReference>
<dbReference type="EMBL" id="PRDL01000001">
    <property type="protein sequence ID" value="MBE8717186.1"/>
    <property type="molecule type" value="Genomic_DNA"/>
</dbReference>
<dbReference type="InterPro" id="IPR028973">
    <property type="entry name" value="PhnB-like"/>
</dbReference>
<reference evidence="2" key="1">
    <citation type="submission" date="2018-07" db="EMBL/GenBank/DDBJ databases">
        <title>Genome assembly of strain Ka43.</title>
        <authorList>
            <person name="Kukolya J."/>
            <person name="Nagy I."/>
            <person name="Horvath B."/>
            <person name="Toth A."/>
        </authorList>
    </citation>
    <scope>NUCLEOTIDE SEQUENCE</scope>
    <source>
        <strain evidence="2">KB43</strain>
    </source>
</reference>
<dbReference type="Gene3D" id="3.10.180.10">
    <property type="entry name" value="2,3-Dihydroxybiphenyl 1,2-Dioxygenase, domain 1"/>
    <property type="match status" value="1"/>
</dbReference>
<dbReference type="RefSeq" id="WP_193908841.1">
    <property type="nucleotide sequence ID" value="NZ_PRDL01000001.1"/>
</dbReference>
<dbReference type="InterPro" id="IPR004360">
    <property type="entry name" value="Glyas_Fos-R_dOase_dom"/>
</dbReference>
<comment type="caution">
    <text evidence="2">The sequence shown here is derived from an EMBL/GenBank/DDBJ whole genome shotgun (WGS) entry which is preliminary data.</text>
</comment>
<organism evidence="2 3">
    <name type="scientific">Cellvibrio polysaccharolyticus</name>
    <dbReference type="NCBI Taxonomy" id="2082724"/>
    <lineage>
        <taxon>Bacteria</taxon>
        <taxon>Pseudomonadati</taxon>
        <taxon>Pseudomonadota</taxon>
        <taxon>Gammaproteobacteria</taxon>
        <taxon>Cellvibrionales</taxon>
        <taxon>Cellvibrionaceae</taxon>
        <taxon>Cellvibrio</taxon>
    </lineage>
</organism>